<name>A0AAN9XEF5_PSOTE</name>
<proteinExistence type="predicted"/>
<dbReference type="EMBL" id="JAYMYS010000006">
    <property type="protein sequence ID" value="KAK7389503.1"/>
    <property type="molecule type" value="Genomic_DNA"/>
</dbReference>
<dbReference type="Proteomes" id="UP001386955">
    <property type="component" value="Unassembled WGS sequence"/>
</dbReference>
<organism evidence="2 3">
    <name type="scientific">Psophocarpus tetragonolobus</name>
    <name type="common">Winged bean</name>
    <name type="synonym">Dolichos tetragonolobus</name>
    <dbReference type="NCBI Taxonomy" id="3891"/>
    <lineage>
        <taxon>Eukaryota</taxon>
        <taxon>Viridiplantae</taxon>
        <taxon>Streptophyta</taxon>
        <taxon>Embryophyta</taxon>
        <taxon>Tracheophyta</taxon>
        <taxon>Spermatophyta</taxon>
        <taxon>Magnoliopsida</taxon>
        <taxon>eudicotyledons</taxon>
        <taxon>Gunneridae</taxon>
        <taxon>Pentapetalae</taxon>
        <taxon>rosids</taxon>
        <taxon>fabids</taxon>
        <taxon>Fabales</taxon>
        <taxon>Fabaceae</taxon>
        <taxon>Papilionoideae</taxon>
        <taxon>50 kb inversion clade</taxon>
        <taxon>NPAAA clade</taxon>
        <taxon>indigoferoid/millettioid clade</taxon>
        <taxon>Phaseoleae</taxon>
        <taxon>Psophocarpus</taxon>
    </lineage>
</organism>
<reference evidence="2 3" key="1">
    <citation type="submission" date="2024-01" db="EMBL/GenBank/DDBJ databases">
        <title>The genomes of 5 underutilized Papilionoideae crops provide insights into root nodulation and disease resistanc.</title>
        <authorList>
            <person name="Jiang F."/>
        </authorList>
    </citation>
    <scope>NUCLEOTIDE SEQUENCE [LARGE SCALE GENOMIC DNA]</scope>
    <source>
        <strain evidence="2">DUOXIRENSHENG_FW03</strain>
        <tissue evidence="2">Leaves</tissue>
    </source>
</reference>
<accession>A0AAN9XEF5</accession>
<keyword evidence="3" id="KW-1185">Reference proteome</keyword>
<feature type="region of interest" description="Disordered" evidence="1">
    <location>
        <begin position="59"/>
        <end position="99"/>
    </location>
</feature>
<gene>
    <name evidence="2" type="ORF">VNO78_24605</name>
</gene>
<sequence length="122" mass="14215">MAEKGNMANQLRHQDSLAEQSQIQTLANCILISLKIHNRKEEDEFRSWEEKCWAEVEVEEEEMDDVNDSCFDDEELGTDDDDPDSFSQAVDPTDRKRRQRELTERFHALSATIPGSKKWGRN</sequence>
<protein>
    <submittedName>
        <fullName evidence="2">Uncharacterized protein</fullName>
    </submittedName>
</protein>
<comment type="caution">
    <text evidence="2">The sequence shown here is derived from an EMBL/GenBank/DDBJ whole genome shotgun (WGS) entry which is preliminary data.</text>
</comment>
<evidence type="ECO:0000313" key="2">
    <source>
        <dbReference type="EMBL" id="KAK7389503.1"/>
    </source>
</evidence>
<evidence type="ECO:0000256" key="1">
    <source>
        <dbReference type="SAM" id="MobiDB-lite"/>
    </source>
</evidence>
<dbReference type="AlphaFoldDB" id="A0AAN9XEF5"/>
<feature type="compositionally biased region" description="Acidic residues" evidence="1">
    <location>
        <begin position="59"/>
        <end position="84"/>
    </location>
</feature>
<evidence type="ECO:0000313" key="3">
    <source>
        <dbReference type="Proteomes" id="UP001386955"/>
    </source>
</evidence>